<keyword evidence="6" id="KW-0283">Flagellar rotation</keyword>
<keyword evidence="3" id="KW-0813">Transport</keyword>
<dbReference type="Proteomes" id="UP000584642">
    <property type="component" value="Unassembled WGS sequence"/>
</dbReference>
<comment type="caution">
    <text evidence="11">The sequence shown here is derived from an EMBL/GenBank/DDBJ whole genome shotgun (WGS) entry which is preliminary data.</text>
</comment>
<dbReference type="RefSeq" id="WP_180283117.1">
    <property type="nucleotide sequence ID" value="NZ_JABFDB010000011.1"/>
</dbReference>
<evidence type="ECO:0000259" key="10">
    <source>
        <dbReference type="Pfam" id="PF01618"/>
    </source>
</evidence>
<accession>A0ABX2TAZ8</accession>
<dbReference type="PANTHER" id="PTHR30433:SF2">
    <property type="entry name" value="MOTILITY PROTEIN A"/>
    <property type="match status" value="1"/>
</dbReference>
<feature type="domain" description="MotA/TolQ/ExbB proton channel" evidence="10">
    <location>
        <begin position="130"/>
        <end position="240"/>
    </location>
</feature>
<name>A0ABX2TAZ8_9PROT</name>
<keyword evidence="11" id="KW-0282">Flagellum</keyword>
<keyword evidence="5 9" id="KW-0812">Transmembrane</keyword>
<keyword evidence="8 9" id="KW-0472">Membrane</keyword>
<dbReference type="PROSITE" id="PS01307">
    <property type="entry name" value="MOTA"/>
    <property type="match status" value="1"/>
</dbReference>
<evidence type="ECO:0000256" key="8">
    <source>
        <dbReference type="ARBA" id="ARBA00023136"/>
    </source>
</evidence>
<keyword evidence="12" id="KW-1185">Reference proteome</keyword>
<feature type="transmembrane region" description="Helical" evidence="9">
    <location>
        <begin position="177"/>
        <end position="197"/>
    </location>
</feature>
<comment type="subcellular location">
    <subcellularLocation>
        <location evidence="1">Cell membrane</location>
        <topology evidence="1">Multi-pass membrane protein</topology>
    </subcellularLocation>
</comment>
<feature type="transmembrane region" description="Helical" evidence="9">
    <location>
        <begin position="203"/>
        <end position="225"/>
    </location>
</feature>
<dbReference type="InterPro" id="IPR000540">
    <property type="entry name" value="Flag_MotA_CS"/>
</dbReference>
<evidence type="ECO:0000256" key="9">
    <source>
        <dbReference type="SAM" id="Phobius"/>
    </source>
</evidence>
<dbReference type="EMBL" id="JABFDB010000011">
    <property type="protein sequence ID" value="NYZ21354.1"/>
    <property type="molecule type" value="Genomic_DNA"/>
</dbReference>
<evidence type="ECO:0000256" key="7">
    <source>
        <dbReference type="ARBA" id="ARBA00022989"/>
    </source>
</evidence>
<evidence type="ECO:0000313" key="12">
    <source>
        <dbReference type="Proteomes" id="UP000584642"/>
    </source>
</evidence>
<comment type="similarity">
    <text evidence="2">Belongs to the MotA family.</text>
</comment>
<evidence type="ECO:0000256" key="5">
    <source>
        <dbReference type="ARBA" id="ARBA00022692"/>
    </source>
</evidence>
<gene>
    <name evidence="11" type="ORF">HND93_16690</name>
</gene>
<evidence type="ECO:0000256" key="4">
    <source>
        <dbReference type="ARBA" id="ARBA00022475"/>
    </source>
</evidence>
<evidence type="ECO:0000256" key="6">
    <source>
        <dbReference type="ARBA" id="ARBA00022779"/>
    </source>
</evidence>
<keyword evidence="4" id="KW-1003">Cell membrane</keyword>
<dbReference type="InterPro" id="IPR047055">
    <property type="entry name" value="MotA-like"/>
</dbReference>
<protein>
    <submittedName>
        <fullName evidence="11">Flagellar motor protein MotA</fullName>
    </submittedName>
</protein>
<proteinExistence type="inferred from homology"/>
<evidence type="ECO:0000256" key="1">
    <source>
        <dbReference type="ARBA" id="ARBA00004651"/>
    </source>
</evidence>
<organism evidence="11 12">
    <name type="scientific">Azospirillum oleiclasticum</name>
    <dbReference type="NCBI Taxonomy" id="2735135"/>
    <lineage>
        <taxon>Bacteria</taxon>
        <taxon>Pseudomonadati</taxon>
        <taxon>Pseudomonadota</taxon>
        <taxon>Alphaproteobacteria</taxon>
        <taxon>Rhodospirillales</taxon>
        <taxon>Azospirillaceae</taxon>
        <taxon>Azospirillum</taxon>
    </lineage>
</organism>
<feature type="transmembrane region" description="Helical" evidence="9">
    <location>
        <begin position="28"/>
        <end position="48"/>
    </location>
</feature>
<keyword evidence="11" id="KW-0969">Cilium</keyword>
<dbReference type="Pfam" id="PF01618">
    <property type="entry name" value="MotA_ExbB"/>
    <property type="match status" value="1"/>
</dbReference>
<evidence type="ECO:0000313" key="11">
    <source>
        <dbReference type="EMBL" id="NYZ21354.1"/>
    </source>
</evidence>
<evidence type="ECO:0000256" key="3">
    <source>
        <dbReference type="ARBA" id="ARBA00022448"/>
    </source>
</evidence>
<sequence>MTSLRDTASGRAPAAPPRALRPRGGLDVATLVGLAAAVGVIVVAMTAGGSLRAFLDPPSLIVVLGGTLAVTTASFSLGDVVRAWRQAGQMLALTTHDPQAVGRQVLLLAEAARRAGPETLKGVLPDLRHDVFLQRSVALIVEGLPPDDIERMLTGEVEASGSARIKSAAVLRRASEVAPAMGLIGTLVGLVHMLGGLNDPSAIGPAMALALLTTFYGAVLGNVALAPLAAKLERAAEDEALIKTLYTIAAVSIARQENPRRLEMLLNAVLPPGKRLTHSERESPRGA</sequence>
<feature type="transmembrane region" description="Helical" evidence="9">
    <location>
        <begin position="60"/>
        <end position="81"/>
    </location>
</feature>
<keyword evidence="11" id="KW-0966">Cell projection</keyword>
<dbReference type="PANTHER" id="PTHR30433">
    <property type="entry name" value="CHEMOTAXIS PROTEIN MOTA"/>
    <property type="match status" value="1"/>
</dbReference>
<reference evidence="11 12" key="1">
    <citation type="submission" date="2020-05" db="EMBL/GenBank/DDBJ databases">
        <title>Azospirillum oleiclasticum sp. nov, a nitrogen-fixing and heavy crude oil-emulsifying bacterium isolated from the crude oil of Yumen Oilfield.</title>
        <authorList>
            <person name="Wu D."/>
            <person name="Cai M."/>
            <person name="Zhang X."/>
        </authorList>
    </citation>
    <scope>NUCLEOTIDE SEQUENCE [LARGE SCALE GENOMIC DNA]</scope>
    <source>
        <strain evidence="11 12">ROY-1-1-2</strain>
    </source>
</reference>
<evidence type="ECO:0000256" key="2">
    <source>
        <dbReference type="ARBA" id="ARBA00008038"/>
    </source>
</evidence>
<dbReference type="InterPro" id="IPR002898">
    <property type="entry name" value="MotA_ExbB_proton_chnl"/>
</dbReference>
<keyword evidence="7 9" id="KW-1133">Transmembrane helix</keyword>